<feature type="domain" description="Peptidase M16 C-terminal" evidence="17">
    <location>
        <begin position="226"/>
        <end position="406"/>
    </location>
</feature>
<dbReference type="EC" id="3.4.24.55" evidence="4"/>
<keyword evidence="8" id="KW-0378">Hydrolase</keyword>
<evidence type="ECO:0000256" key="2">
    <source>
        <dbReference type="ARBA" id="ARBA00002184"/>
    </source>
</evidence>
<evidence type="ECO:0000259" key="17">
    <source>
        <dbReference type="Pfam" id="PF05193"/>
    </source>
</evidence>
<evidence type="ECO:0000256" key="3">
    <source>
        <dbReference type="ARBA" id="ARBA00007261"/>
    </source>
</evidence>
<comment type="function">
    <text evidence="2">Endopeptidase that degrades small peptides of less than 7 kDa, such as glucagon and insulin.</text>
</comment>
<evidence type="ECO:0000256" key="9">
    <source>
        <dbReference type="ARBA" id="ARBA00022833"/>
    </source>
</evidence>
<evidence type="ECO:0000256" key="5">
    <source>
        <dbReference type="ARBA" id="ARBA00017565"/>
    </source>
</evidence>
<reference evidence="20 21" key="1">
    <citation type="submission" date="2024-02" db="EMBL/GenBank/DDBJ databases">
        <title>Bacteria isolated from the canopy kelp, Nereocystis luetkeana.</title>
        <authorList>
            <person name="Pfister C.A."/>
            <person name="Younker I.T."/>
            <person name="Light S.H."/>
        </authorList>
    </citation>
    <scope>NUCLEOTIDE SEQUENCE [LARGE SCALE GENOMIC DNA]</scope>
    <source>
        <strain evidence="20 21">TI.2.07</strain>
    </source>
</reference>
<dbReference type="InterPro" id="IPR032632">
    <property type="entry name" value="Peptidase_M16_M"/>
</dbReference>
<dbReference type="InterPro" id="IPR001431">
    <property type="entry name" value="Pept_M16_Zn_BS"/>
</dbReference>
<evidence type="ECO:0000313" key="20">
    <source>
        <dbReference type="EMBL" id="MEL0657582.1"/>
    </source>
</evidence>
<accession>A0ABU9H6S9</accession>
<feature type="domain" description="Coenzyme PQQ synthesis protein F-like C-terminal lobe" evidence="19">
    <location>
        <begin position="787"/>
        <end position="882"/>
    </location>
</feature>
<proteinExistence type="inferred from homology"/>
<keyword evidence="9" id="KW-0862">Zinc</keyword>
<name>A0ABU9H6S9_9GAMM</name>
<dbReference type="SUPFAM" id="SSF63411">
    <property type="entry name" value="LuxS/MPP-like metallohydrolase"/>
    <property type="match status" value="4"/>
</dbReference>
<evidence type="ECO:0000259" key="18">
    <source>
        <dbReference type="Pfam" id="PF16187"/>
    </source>
</evidence>
<dbReference type="Gene3D" id="3.30.830.10">
    <property type="entry name" value="Metalloenzyme, LuxS/M16 peptidase-like"/>
    <property type="match status" value="4"/>
</dbReference>
<dbReference type="Pfam" id="PF16187">
    <property type="entry name" value="Peptidase_M16_M"/>
    <property type="match status" value="1"/>
</dbReference>
<evidence type="ECO:0000256" key="14">
    <source>
        <dbReference type="RuleBase" id="RU004447"/>
    </source>
</evidence>
<keyword evidence="6" id="KW-0645">Protease</keyword>
<dbReference type="Pfam" id="PF22456">
    <property type="entry name" value="PqqF-like_C_4"/>
    <property type="match status" value="1"/>
</dbReference>
<dbReference type="InterPro" id="IPR007863">
    <property type="entry name" value="Peptidase_M16_C"/>
</dbReference>
<comment type="similarity">
    <text evidence="3 14">Belongs to the peptidase M16 family.</text>
</comment>
<evidence type="ECO:0000256" key="12">
    <source>
        <dbReference type="ARBA" id="ARBA00031184"/>
    </source>
</evidence>
<keyword evidence="15" id="KW-0732">Signal</keyword>
<keyword evidence="21" id="KW-1185">Reference proteome</keyword>
<dbReference type="PANTHER" id="PTHR43690">
    <property type="entry name" value="NARDILYSIN"/>
    <property type="match status" value="1"/>
</dbReference>
<organism evidence="20 21">
    <name type="scientific">Psychromonas arctica</name>
    <dbReference type="NCBI Taxonomy" id="168275"/>
    <lineage>
        <taxon>Bacteria</taxon>
        <taxon>Pseudomonadati</taxon>
        <taxon>Pseudomonadota</taxon>
        <taxon>Gammaproteobacteria</taxon>
        <taxon>Alteromonadales</taxon>
        <taxon>Psychromonadaceae</taxon>
        <taxon>Psychromonas</taxon>
    </lineage>
</organism>
<protein>
    <recommendedName>
        <fullName evidence="5">Protease 3</fullName>
        <ecNumber evidence="4">3.4.24.55</ecNumber>
    </recommendedName>
    <alternativeName>
        <fullName evidence="13">Pitrilysin</fullName>
    </alternativeName>
    <alternativeName>
        <fullName evidence="12">Protease III</fullName>
    </alternativeName>
    <alternativeName>
        <fullName evidence="11">Protease pi</fullName>
    </alternativeName>
</protein>
<comment type="caution">
    <text evidence="20">The sequence shown here is derived from an EMBL/GenBank/DDBJ whole genome shotgun (WGS) entry which is preliminary data.</text>
</comment>
<evidence type="ECO:0000259" key="16">
    <source>
        <dbReference type="Pfam" id="PF00675"/>
    </source>
</evidence>
<gene>
    <name evidence="20" type="ORF">V6255_00395</name>
</gene>
<dbReference type="Proteomes" id="UP001366060">
    <property type="component" value="Unassembled WGS sequence"/>
</dbReference>
<sequence>MPPIKPIYLLFNCVCLCFSTFLHAAPNTSPESTMKNFEIVNNSIIQSPNDTREYQVIRLSNDLEVLLISDPDLQNSAASLSVPIGSMHNPDSQLGLAHYLEHMLFLGSEKYPVINEYSKFMSQNGGYTNAYTAQDATVYGFEVNDSVFGEALDRLGDVMHAPLLDEKYADKERHTVNAENETYVDNDMRKLYALQRYSLNPEHPMARFSTGDLTTLVDKPGSVLQQELELFFKQHYSANTMKVALTSPRSIENMQKIAVKYLTQIPNNNVTKPVIMTPLLTDKQLALEVQMKPTAELKLLQVNFLVPSVKDEYMYQPGGYISRLLGSDHKGGLSDYLQKLGLAESVSAGFYGAHSDQYSQFSMTFKLTNKGLTQQDTVIASLFAYINLIKEQGINQLQYSEQKKSLDNYFQFLPKQASFNNVMSLAANMQNYPLQDLLAYSYRLDGFNPTFITQLMDYLTPENSRLFVVSPNAVVNKDIPYYEGKYSQAKIKKSRLQLWLNKAKTIQPKLILPVRNEWLPENLVLVEQEKNKKAIQLVKESGLSVWFKQSQLKEPKGIYKLQLNNDLNDQNPAARVKMNLLLDILQKQLAELSFVTQEAGLGFSISSSDGLLISTSGYSDKQSKLLLMLLTHIENMTFDEQSLRLAKQELTRRLNNQSKSKAMDLGLGGFRKVIRQPSWSDQTLLAQIDGVTSDDLSELTKQIFSTSSLRLLALGNFSTLDVLQLTAKLKVKVKIQPNAFYTTKRLHADPQQGALNYVRESELEDDALVSLYLAKNQDIISLAKAELLNKLLKPAFYDQIRTQEQLTYSPFTATVQVDKSVGFGLFTQSPAVGSATLYERFQVFLDNFKMTLAETKESDFDEIKKAHIANYLAKPSNLGTEFSYLTGEWMSNKENIDTKLEHVARLKSVSLKQVQQYYTDLFFNDQQTQQIIVQVKGKKFSEEKPLMLTPQVSISNVDQLPKR</sequence>
<feature type="chain" id="PRO_5047142539" description="Protease 3" evidence="15">
    <location>
        <begin position="25"/>
        <end position="963"/>
    </location>
</feature>
<dbReference type="InterPro" id="IPR054734">
    <property type="entry name" value="PqqF-like_C_4"/>
</dbReference>
<evidence type="ECO:0000256" key="11">
    <source>
        <dbReference type="ARBA" id="ARBA00029597"/>
    </source>
</evidence>
<dbReference type="EMBL" id="JBAKBA010000001">
    <property type="protein sequence ID" value="MEL0657582.1"/>
    <property type="molecule type" value="Genomic_DNA"/>
</dbReference>
<comment type="cofactor">
    <cofactor evidence="1">
        <name>Zn(2+)</name>
        <dbReference type="ChEBI" id="CHEBI:29105"/>
    </cofactor>
</comment>
<evidence type="ECO:0000256" key="1">
    <source>
        <dbReference type="ARBA" id="ARBA00001947"/>
    </source>
</evidence>
<dbReference type="PROSITE" id="PS00143">
    <property type="entry name" value="INSULINASE"/>
    <property type="match status" value="1"/>
</dbReference>
<evidence type="ECO:0000256" key="10">
    <source>
        <dbReference type="ARBA" id="ARBA00023049"/>
    </source>
</evidence>
<dbReference type="RefSeq" id="WP_341626361.1">
    <property type="nucleotide sequence ID" value="NZ_JBAKBA010000001.1"/>
</dbReference>
<evidence type="ECO:0000256" key="4">
    <source>
        <dbReference type="ARBA" id="ARBA00012449"/>
    </source>
</evidence>
<keyword evidence="7" id="KW-0479">Metal-binding</keyword>
<evidence type="ECO:0000256" key="13">
    <source>
        <dbReference type="ARBA" id="ARBA00033450"/>
    </source>
</evidence>
<feature type="domain" description="Peptidase M16 middle/third" evidence="18">
    <location>
        <begin position="410"/>
        <end position="686"/>
    </location>
</feature>
<dbReference type="Pfam" id="PF00675">
    <property type="entry name" value="Peptidase_M16"/>
    <property type="match status" value="1"/>
</dbReference>
<dbReference type="InterPro" id="IPR050626">
    <property type="entry name" value="Peptidase_M16"/>
</dbReference>
<dbReference type="PANTHER" id="PTHR43690:SF18">
    <property type="entry name" value="INSULIN-DEGRADING ENZYME-RELATED"/>
    <property type="match status" value="1"/>
</dbReference>
<evidence type="ECO:0000259" key="19">
    <source>
        <dbReference type="Pfam" id="PF22456"/>
    </source>
</evidence>
<evidence type="ECO:0000256" key="6">
    <source>
        <dbReference type="ARBA" id="ARBA00022670"/>
    </source>
</evidence>
<evidence type="ECO:0000256" key="7">
    <source>
        <dbReference type="ARBA" id="ARBA00022723"/>
    </source>
</evidence>
<dbReference type="InterPro" id="IPR011249">
    <property type="entry name" value="Metalloenz_LuxS/M16"/>
</dbReference>
<evidence type="ECO:0000256" key="8">
    <source>
        <dbReference type="ARBA" id="ARBA00022801"/>
    </source>
</evidence>
<evidence type="ECO:0000313" key="21">
    <source>
        <dbReference type="Proteomes" id="UP001366060"/>
    </source>
</evidence>
<evidence type="ECO:0000256" key="15">
    <source>
        <dbReference type="SAM" id="SignalP"/>
    </source>
</evidence>
<feature type="signal peptide" evidence="15">
    <location>
        <begin position="1"/>
        <end position="24"/>
    </location>
</feature>
<keyword evidence="10" id="KW-0482">Metalloprotease</keyword>
<dbReference type="Pfam" id="PF05193">
    <property type="entry name" value="Peptidase_M16_C"/>
    <property type="match status" value="1"/>
</dbReference>
<dbReference type="InterPro" id="IPR011765">
    <property type="entry name" value="Pept_M16_N"/>
</dbReference>
<feature type="domain" description="Peptidase M16 N-terminal" evidence="16">
    <location>
        <begin position="65"/>
        <end position="187"/>
    </location>
</feature>